<accession>A0A0B7H690</accession>
<sequence length="168" mass="18470">MKKRGSKGLGNPATMAAVTSYAAKNPKMVNKAVNVGFVLVGLTIVSIGGFAFYTLYWKNRFIPIKTDPKDRASNITPSEANLRAQKLYNAMVGVGNGYKQVYEALKGLNRNAFVLVYNAFGKRKPATDVLGFGNKNHMTLTEWMADQFSHSELQNLRFLIQGGGQGLF</sequence>
<gene>
    <name evidence="2" type="ORF">CCYN2B_240012</name>
</gene>
<keyword evidence="1" id="KW-1133">Transmembrane helix</keyword>
<dbReference type="EMBL" id="CDOD01000017">
    <property type="protein sequence ID" value="CEN34890.1"/>
    <property type="molecule type" value="Genomic_DNA"/>
</dbReference>
<evidence type="ECO:0000256" key="1">
    <source>
        <dbReference type="SAM" id="Phobius"/>
    </source>
</evidence>
<proteinExistence type="predicted"/>
<feature type="transmembrane region" description="Helical" evidence="1">
    <location>
        <begin position="32"/>
        <end position="56"/>
    </location>
</feature>
<evidence type="ECO:0000313" key="3">
    <source>
        <dbReference type="Proteomes" id="UP000038055"/>
    </source>
</evidence>
<dbReference type="AlphaFoldDB" id="A0A0B7H690"/>
<keyword evidence="1" id="KW-0812">Transmembrane</keyword>
<protein>
    <submittedName>
        <fullName evidence="2">Uncharacterized protein</fullName>
    </submittedName>
</protein>
<dbReference type="STRING" id="28189.CCYN74_430022"/>
<name>A0A0B7H690_9FLAO</name>
<keyword evidence="3" id="KW-1185">Reference proteome</keyword>
<keyword evidence="1" id="KW-0472">Membrane</keyword>
<dbReference type="Proteomes" id="UP000038055">
    <property type="component" value="Unassembled WGS sequence"/>
</dbReference>
<evidence type="ECO:0000313" key="2">
    <source>
        <dbReference type="EMBL" id="CEN34890.1"/>
    </source>
</evidence>
<dbReference type="RefSeq" id="WP_041991705.1">
    <property type="nucleotide sequence ID" value="NZ_CDOD01000017.1"/>
</dbReference>
<reference evidence="3" key="1">
    <citation type="submission" date="2015-01" db="EMBL/GenBank/DDBJ databases">
        <authorList>
            <person name="MANFREDI Pablo"/>
        </authorList>
    </citation>
    <scope>NUCLEOTIDE SEQUENCE [LARGE SCALE GENOMIC DNA]</scope>
    <source>
        <strain evidence="3">Ccyn2B</strain>
    </source>
</reference>
<organism evidence="2 3">
    <name type="scientific">Capnocytophaga cynodegmi</name>
    <dbReference type="NCBI Taxonomy" id="28189"/>
    <lineage>
        <taxon>Bacteria</taxon>
        <taxon>Pseudomonadati</taxon>
        <taxon>Bacteroidota</taxon>
        <taxon>Flavobacteriia</taxon>
        <taxon>Flavobacteriales</taxon>
        <taxon>Flavobacteriaceae</taxon>
        <taxon>Capnocytophaga</taxon>
    </lineage>
</organism>